<accession>A0A9W5WUY3</accession>
<comment type="caution">
    <text evidence="8">The sequence shown here is derived from an EMBL/GenBank/DDBJ whole genome shotgun (WGS) entry which is preliminary data.</text>
</comment>
<keyword evidence="4 5" id="KW-0862">Zinc</keyword>
<dbReference type="Proteomes" id="UP001057455">
    <property type="component" value="Unassembled WGS sequence"/>
</dbReference>
<dbReference type="InterPro" id="IPR000571">
    <property type="entry name" value="Znf_CCCH"/>
</dbReference>
<dbReference type="SMART" id="SM00356">
    <property type="entry name" value="ZnF_C3H1"/>
    <property type="match status" value="2"/>
</dbReference>
<feature type="domain" description="C3H1-type" evidence="7">
    <location>
        <begin position="81"/>
        <end position="111"/>
    </location>
</feature>
<evidence type="ECO:0000259" key="7">
    <source>
        <dbReference type="PROSITE" id="PS50103"/>
    </source>
</evidence>
<protein>
    <submittedName>
        <fullName evidence="8">Zinc finger protein, putative</fullName>
    </submittedName>
</protein>
<evidence type="ECO:0000313" key="9">
    <source>
        <dbReference type="Proteomes" id="UP001057455"/>
    </source>
</evidence>
<dbReference type="SUPFAM" id="SSF90229">
    <property type="entry name" value="CCCH zinc finger"/>
    <property type="match status" value="1"/>
</dbReference>
<organism evidence="8 9">
    <name type="scientific">Babesia ovis</name>
    <dbReference type="NCBI Taxonomy" id="5869"/>
    <lineage>
        <taxon>Eukaryota</taxon>
        <taxon>Sar</taxon>
        <taxon>Alveolata</taxon>
        <taxon>Apicomplexa</taxon>
        <taxon>Aconoidasida</taxon>
        <taxon>Piroplasmida</taxon>
        <taxon>Babesiidae</taxon>
        <taxon>Babesia</taxon>
    </lineage>
</organism>
<dbReference type="PANTHER" id="PTHR13119:SF12">
    <property type="entry name" value="PROTEIN SUPPRESSOR OF SABLE"/>
    <property type="match status" value="1"/>
</dbReference>
<evidence type="ECO:0000256" key="6">
    <source>
        <dbReference type="SAM" id="MobiDB-lite"/>
    </source>
</evidence>
<dbReference type="GO" id="GO:0008270">
    <property type="term" value="F:zinc ion binding"/>
    <property type="evidence" value="ECO:0007669"/>
    <property type="project" value="UniProtKB-KW"/>
</dbReference>
<sequence length="227" mass="26220">MKKKRRRSDEAAARHRKRYLEIIKRQKRLGSGQETSRESETTSACTSTEGRRPLCKYYYRTGSCVHGSSCNFSHDCIPITSKELKLCRYYLQDPSRCKYTADDCKYSHDPGLFLCRNAVINGVCNNMAYCDFKHLDAASIASLDDAERLKFCYNNKRFLTDLLLRHANRSSPPTDSLDDARSTKARPSDDQMSQLLDIDESYLATLPWYLQYVNTLLIRDHETRENG</sequence>
<feature type="region of interest" description="Disordered" evidence="6">
    <location>
        <begin position="169"/>
        <end position="191"/>
    </location>
</feature>
<evidence type="ECO:0000256" key="3">
    <source>
        <dbReference type="ARBA" id="ARBA00022771"/>
    </source>
</evidence>
<dbReference type="InterPro" id="IPR036855">
    <property type="entry name" value="Znf_CCCH_sf"/>
</dbReference>
<feature type="domain" description="C3H1-type" evidence="7">
    <location>
        <begin position="49"/>
        <end position="77"/>
    </location>
</feature>
<dbReference type="Gene3D" id="4.10.1000.10">
    <property type="entry name" value="Zinc finger, CCCH-type"/>
    <property type="match status" value="1"/>
</dbReference>
<name>A0A9W5WUY3_BABOV</name>
<gene>
    <name evidence="8" type="ORF">BaOVIS_018690</name>
</gene>
<evidence type="ECO:0000256" key="4">
    <source>
        <dbReference type="ARBA" id="ARBA00022833"/>
    </source>
</evidence>
<evidence type="ECO:0000313" key="8">
    <source>
        <dbReference type="EMBL" id="GFE54465.1"/>
    </source>
</evidence>
<dbReference type="InterPro" id="IPR045124">
    <property type="entry name" value="Su(sable)-like"/>
</dbReference>
<feature type="zinc finger region" description="C3H1-type" evidence="5">
    <location>
        <begin position="81"/>
        <end position="111"/>
    </location>
</feature>
<evidence type="ECO:0000256" key="1">
    <source>
        <dbReference type="ARBA" id="ARBA00022723"/>
    </source>
</evidence>
<dbReference type="PROSITE" id="PS50103">
    <property type="entry name" value="ZF_C3H1"/>
    <property type="match status" value="2"/>
</dbReference>
<dbReference type="GO" id="GO:0045892">
    <property type="term" value="P:negative regulation of DNA-templated transcription"/>
    <property type="evidence" value="ECO:0007669"/>
    <property type="project" value="InterPro"/>
</dbReference>
<reference evidence="8" key="1">
    <citation type="submission" date="2019-12" db="EMBL/GenBank/DDBJ databases">
        <title>Genome sequence of Babesia ovis.</title>
        <authorList>
            <person name="Yamagishi J."/>
            <person name="Sevinc F."/>
            <person name="Xuan X."/>
        </authorList>
    </citation>
    <scope>NUCLEOTIDE SEQUENCE</scope>
    <source>
        <strain evidence="8">Selcuk</strain>
    </source>
</reference>
<keyword evidence="9" id="KW-1185">Reference proteome</keyword>
<dbReference type="GO" id="GO:0003723">
    <property type="term" value="F:RNA binding"/>
    <property type="evidence" value="ECO:0007669"/>
    <property type="project" value="InterPro"/>
</dbReference>
<evidence type="ECO:0000256" key="5">
    <source>
        <dbReference type="PROSITE-ProRule" id="PRU00723"/>
    </source>
</evidence>
<keyword evidence="2" id="KW-0677">Repeat</keyword>
<feature type="region of interest" description="Disordered" evidence="6">
    <location>
        <begin position="1"/>
        <end position="45"/>
    </location>
</feature>
<dbReference type="GO" id="GO:0005634">
    <property type="term" value="C:nucleus"/>
    <property type="evidence" value="ECO:0007669"/>
    <property type="project" value="TreeGrafter"/>
</dbReference>
<dbReference type="Pfam" id="PF00642">
    <property type="entry name" value="zf-CCCH"/>
    <property type="match status" value="1"/>
</dbReference>
<dbReference type="EMBL" id="BLIY01000016">
    <property type="protein sequence ID" value="GFE54465.1"/>
    <property type="molecule type" value="Genomic_DNA"/>
</dbReference>
<feature type="compositionally biased region" description="Basic and acidic residues" evidence="6">
    <location>
        <begin position="7"/>
        <end position="24"/>
    </location>
</feature>
<keyword evidence="1 5" id="KW-0479">Metal-binding</keyword>
<dbReference type="AlphaFoldDB" id="A0A9W5WUY3"/>
<feature type="compositionally biased region" description="Basic and acidic residues" evidence="6">
    <location>
        <begin position="178"/>
        <end position="189"/>
    </location>
</feature>
<dbReference type="OrthoDB" id="411372at2759"/>
<dbReference type="PANTHER" id="PTHR13119">
    <property type="entry name" value="ZINC FINGER CCCH DOMAIN-CONTAINING PROTEI"/>
    <property type="match status" value="1"/>
</dbReference>
<feature type="zinc finger region" description="C3H1-type" evidence="5">
    <location>
        <begin position="49"/>
        <end position="77"/>
    </location>
</feature>
<evidence type="ECO:0000256" key="2">
    <source>
        <dbReference type="ARBA" id="ARBA00022737"/>
    </source>
</evidence>
<proteinExistence type="predicted"/>
<keyword evidence="3 5" id="KW-0863">Zinc-finger</keyword>